<dbReference type="InterPro" id="IPR011704">
    <property type="entry name" value="ATPase_dyneun-rel_AAA"/>
</dbReference>
<evidence type="ECO:0000313" key="2">
    <source>
        <dbReference type="EMBL" id="MDW5597438.1"/>
    </source>
</evidence>
<accession>A0ABU4HVT7</accession>
<comment type="caution">
    <text evidence="2">The sequence shown here is derived from an EMBL/GenBank/DDBJ whole genome shotgun (WGS) entry which is preliminary data.</text>
</comment>
<dbReference type="EMBL" id="JAWSTH010000088">
    <property type="protein sequence ID" value="MDW5597438.1"/>
    <property type="molecule type" value="Genomic_DNA"/>
</dbReference>
<dbReference type="RefSeq" id="WP_318599902.1">
    <property type="nucleotide sequence ID" value="NZ_JAWSTH010000088.1"/>
</dbReference>
<dbReference type="InterPro" id="IPR057406">
    <property type="entry name" value="Pua-like_dom"/>
</dbReference>
<dbReference type="Pfam" id="PF07728">
    <property type="entry name" value="AAA_5"/>
    <property type="match status" value="1"/>
</dbReference>
<dbReference type="SMART" id="SM00382">
    <property type="entry name" value="AAA"/>
    <property type="match status" value="1"/>
</dbReference>
<feature type="domain" description="AAA+ ATPase" evidence="1">
    <location>
        <begin position="436"/>
        <end position="557"/>
    </location>
</feature>
<dbReference type="Gene3D" id="3.40.50.300">
    <property type="entry name" value="P-loop containing nucleotide triphosphate hydrolases"/>
    <property type="match status" value="1"/>
</dbReference>
<keyword evidence="3" id="KW-1185">Reference proteome</keyword>
<dbReference type="InterPro" id="IPR027417">
    <property type="entry name" value="P-loop_NTPase"/>
</dbReference>
<evidence type="ECO:0000313" key="3">
    <source>
        <dbReference type="Proteomes" id="UP001284601"/>
    </source>
</evidence>
<dbReference type="Proteomes" id="UP001284601">
    <property type="component" value="Unassembled WGS sequence"/>
</dbReference>
<dbReference type="InterPro" id="IPR052934">
    <property type="entry name" value="Methyl-DNA_Rec/Restrict_Enz"/>
</dbReference>
<dbReference type="PANTHER" id="PTHR37291:SF1">
    <property type="entry name" value="TYPE IV METHYL-DIRECTED RESTRICTION ENZYME ECOKMCRB SUBUNIT"/>
    <property type="match status" value="1"/>
</dbReference>
<reference evidence="2 3" key="2">
    <citation type="submission" date="2023-10" db="EMBL/GenBank/DDBJ databases">
        <authorList>
            <person name="Han X.F."/>
        </authorList>
    </citation>
    <scope>NUCLEOTIDE SEQUENCE [LARGE SCALE GENOMIC DNA]</scope>
    <source>
        <strain evidence="2 3">KCTC 39840</strain>
    </source>
</reference>
<protein>
    <submittedName>
        <fullName evidence="2">AAA family ATPase</fullName>
    </submittedName>
</protein>
<evidence type="ECO:0000259" key="1">
    <source>
        <dbReference type="SMART" id="SM00382"/>
    </source>
</evidence>
<sequence>MPRAHPIPALHIHYAHGLLVVLERDGPATAEELVEHYPESELFKGTRDHRAPVARVRQLLAYAAELDLVERDRDGRYEISDGGAAYVSEMDFADPFRMTPAQSDRLARLLWEHVGEDGVAFGAALALDQLAADPNRSPEALGAAIGEGGGLLGRWRSRRTFEEQGRRYRALLEDAALIDADGRLAPEGHDLLTVAPVGAPPTAGEHPSIPRREINALPLDLVFKWSPRIRRDTIELHRDVALQRGAVWWGRFRHPGSPLSSGVEAQLRDQLTRGVPTTAYLRGSDGAGDWKARLLDFSSNGAAVDPRLVPRYYEEVDETPTLWVKLTDFAELSEGDLLRSLVKASDGSPVTPGGLGNQTNPLYVKTRPEASLPAPPRLATNPVVLAELEPDPEPEPALPPLRPVPLSLDVFEAEVARDGLIVDRSLLAQLLAHVESGKHVILTGPPGTAKTTLAQALARAAARAEWCRDHVVTTATADWTTYETIGGLHEIPEGGLDFQDGHFLEAIRSDSWLVIDELNRSQFDRAFGALFTVLSGHPVVLPHRRRGRGRIALVPERSMHPVPAGCDLIAIPEKWRIVATMNVFDKALLFQMSFALMRRFAFVEVPAPAASVFSKLITDAADGNDEAAAAAERLYTTISPLKQLGPSVYLDLTRFLRSRLESGEQYATAGELMLEAFYSYLLPQFEGIDQEDGNRLCAALLTIVAEDRRAYVEQTLSAVLGIVFGGGATEPEEQFDDEVA</sequence>
<gene>
    <name evidence="2" type="ORF">R7226_24025</name>
</gene>
<dbReference type="Pfam" id="PF24405">
    <property type="entry name" value="Pua-like"/>
    <property type="match status" value="1"/>
</dbReference>
<dbReference type="PANTHER" id="PTHR37291">
    <property type="entry name" value="5-METHYLCYTOSINE-SPECIFIC RESTRICTION ENZYME B"/>
    <property type="match status" value="1"/>
</dbReference>
<dbReference type="SUPFAM" id="SSF52540">
    <property type="entry name" value="P-loop containing nucleoside triphosphate hydrolases"/>
    <property type="match status" value="1"/>
</dbReference>
<proteinExistence type="predicted"/>
<dbReference type="InterPro" id="IPR003593">
    <property type="entry name" value="AAA+_ATPase"/>
</dbReference>
<organism evidence="2 3">
    <name type="scientific">Conexibacter stalactiti</name>
    <dbReference type="NCBI Taxonomy" id="1940611"/>
    <lineage>
        <taxon>Bacteria</taxon>
        <taxon>Bacillati</taxon>
        <taxon>Actinomycetota</taxon>
        <taxon>Thermoleophilia</taxon>
        <taxon>Solirubrobacterales</taxon>
        <taxon>Conexibacteraceae</taxon>
        <taxon>Conexibacter</taxon>
    </lineage>
</organism>
<reference evidence="3" key="1">
    <citation type="submission" date="2023-07" db="EMBL/GenBank/DDBJ databases">
        <title>Conexibacter stalactiti sp. nov., isolated from stalactites in a lava cave and emended description of the genus Conexibacter.</title>
        <authorList>
            <person name="Lee S.D."/>
        </authorList>
    </citation>
    <scope>NUCLEOTIDE SEQUENCE [LARGE SCALE GENOMIC DNA]</scope>
    <source>
        <strain evidence="3">KCTC 39840</strain>
    </source>
</reference>
<name>A0ABU4HVT7_9ACTN</name>